<protein>
    <recommendedName>
        <fullName evidence="3">Type II secretion system protein</fullName>
    </recommendedName>
</protein>
<dbReference type="RefSeq" id="WP_349243184.1">
    <property type="nucleotide sequence ID" value="NZ_JASCXX010000002.1"/>
</dbReference>
<proteinExistence type="predicted"/>
<dbReference type="EMBL" id="JASCXX010000002">
    <property type="protein sequence ID" value="MDI6447772.1"/>
    <property type="molecule type" value="Genomic_DNA"/>
</dbReference>
<reference evidence="1" key="1">
    <citation type="submission" date="2023-05" db="EMBL/GenBank/DDBJ databases">
        <title>Anaerotaeda fermentans gen. nov., sp. nov., a novel anaerobic planctomycete of the new family within the order Sedimentisphaerales isolated from Taman Peninsula, Russia.</title>
        <authorList>
            <person name="Khomyakova M.A."/>
            <person name="Merkel A.Y."/>
            <person name="Slobodkin A.I."/>
        </authorList>
    </citation>
    <scope>NUCLEOTIDE SEQUENCE</scope>
    <source>
        <strain evidence="1">M17dextr</strain>
    </source>
</reference>
<accession>A0AAW6TQ41</accession>
<organism evidence="1 2">
    <name type="scientific">Anaerobaca lacustris</name>
    <dbReference type="NCBI Taxonomy" id="3044600"/>
    <lineage>
        <taxon>Bacteria</taxon>
        <taxon>Pseudomonadati</taxon>
        <taxon>Planctomycetota</taxon>
        <taxon>Phycisphaerae</taxon>
        <taxon>Sedimentisphaerales</taxon>
        <taxon>Anaerobacaceae</taxon>
        <taxon>Anaerobaca</taxon>
    </lineage>
</organism>
<gene>
    <name evidence="1" type="ORF">QJ522_01855</name>
</gene>
<name>A0AAW6TQ41_9BACT</name>
<keyword evidence="2" id="KW-1185">Reference proteome</keyword>
<dbReference type="AlphaFoldDB" id="A0AAW6TQ41"/>
<dbReference type="Proteomes" id="UP001431776">
    <property type="component" value="Unassembled WGS sequence"/>
</dbReference>
<evidence type="ECO:0000313" key="2">
    <source>
        <dbReference type="Proteomes" id="UP001431776"/>
    </source>
</evidence>
<evidence type="ECO:0008006" key="3">
    <source>
        <dbReference type="Google" id="ProtNLM"/>
    </source>
</evidence>
<sequence>MTTDRTRRTKTVRPGFTLAEATLAMVLLGIAAAGVLLPFSGGAAAQAEGARRTLGAVLANDLIERIAGTPFDLIVDTYDGWDEAEGQQGTGDSQYAHFSREATCAWDPDQDFFILATVTVRYQGRPVATIQRLIGK</sequence>
<comment type="caution">
    <text evidence="1">The sequence shown here is derived from an EMBL/GenBank/DDBJ whole genome shotgun (WGS) entry which is preliminary data.</text>
</comment>
<evidence type="ECO:0000313" key="1">
    <source>
        <dbReference type="EMBL" id="MDI6447772.1"/>
    </source>
</evidence>